<keyword evidence="9" id="KW-1185">Reference proteome</keyword>
<evidence type="ECO:0000256" key="3">
    <source>
        <dbReference type="ARBA" id="ARBA00022833"/>
    </source>
</evidence>
<dbReference type="Pfam" id="PF05485">
    <property type="entry name" value="THAP"/>
    <property type="match status" value="1"/>
</dbReference>
<evidence type="ECO:0000313" key="8">
    <source>
        <dbReference type="Ensembl" id="ENSGMOP00000033656.1"/>
    </source>
</evidence>
<dbReference type="PANTHER" id="PTHR46600">
    <property type="entry name" value="THAP DOMAIN-CONTAINING"/>
    <property type="match status" value="1"/>
</dbReference>
<accession>A0A8C5FFU1</accession>
<dbReference type="GO" id="GO:0005654">
    <property type="term" value="C:nucleoplasm"/>
    <property type="evidence" value="ECO:0007669"/>
    <property type="project" value="UniProtKB-SubCell"/>
</dbReference>
<keyword evidence="6" id="KW-0131">Cell cycle</keyword>
<evidence type="ECO:0000259" key="7">
    <source>
        <dbReference type="PROSITE" id="PS50950"/>
    </source>
</evidence>
<dbReference type="Gene3D" id="6.20.210.20">
    <property type="entry name" value="THAP domain"/>
    <property type="match status" value="1"/>
</dbReference>
<dbReference type="SMART" id="SM00980">
    <property type="entry name" value="THAP"/>
    <property type="match status" value="1"/>
</dbReference>
<dbReference type="GO" id="GO:0003700">
    <property type="term" value="F:DNA-binding transcription factor activity"/>
    <property type="evidence" value="ECO:0007669"/>
    <property type="project" value="UniProtKB-UniRule"/>
</dbReference>
<keyword evidence="3" id="KW-0862">Zinc</keyword>
<keyword evidence="6" id="KW-0805">Transcription regulation</keyword>
<keyword evidence="6" id="KW-0539">Nucleus</keyword>
<sequence length="197" mass="22694">FPKLQRSEGGSNQHCCVPLCSASSRYNGSLSFHRFPKNPILRAQWIQKIRRTGFEVTNHTKVCSRHFDDKLITSTGKGLQVLLPNSVPSLFNWNNFIRRERPASPEPCSDPEEPELPVPMVLDHEYSATSTVCVDREHYSAIQKEIEVLRQQVQSYQLHTMFGLERFATSPEDIRFYTRGRIHKAFYLTARSAPNSR</sequence>
<dbReference type="InterPro" id="IPR006612">
    <property type="entry name" value="THAP_Znf"/>
</dbReference>
<comment type="similarity">
    <text evidence="6">Belongs to the THAP1 family.</text>
</comment>
<dbReference type="GO" id="GO:0006357">
    <property type="term" value="P:regulation of transcription by RNA polymerase II"/>
    <property type="evidence" value="ECO:0007669"/>
    <property type="project" value="TreeGrafter"/>
</dbReference>
<dbReference type="GO" id="GO:0000978">
    <property type="term" value="F:RNA polymerase II cis-regulatory region sequence-specific DNA binding"/>
    <property type="evidence" value="ECO:0007669"/>
    <property type="project" value="TreeGrafter"/>
</dbReference>
<dbReference type="GeneTree" id="ENSGT00940000164656"/>
<comment type="function">
    <text evidence="6">DNA-binding transcription regulator that regulates endothelial cell proliferation and G1/S cell-cycle progression. Specifically binds the 5'-[AT]NTNN[GT]GGCA[AGT]-3' core DNA sequence and acts by modulating expression of pRB-E2F cell-cycle target genes.</text>
</comment>
<dbReference type="GO" id="GO:0008270">
    <property type="term" value="F:zinc ion binding"/>
    <property type="evidence" value="ECO:0007669"/>
    <property type="project" value="UniProtKB-KW"/>
</dbReference>
<dbReference type="Ensembl" id="ENSGMOT00000033797.1">
    <property type="protein sequence ID" value="ENSGMOP00000033656.1"/>
    <property type="gene ID" value="ENSGMOG00000025286.1"/>
</dbReference>
<proteinExistence type="inferred from homology"/>
<keyword evidence="6" id="KW-0804">Transcription</keyword>
<dbReference type="AlphaFoldDB" id="A0A8C5FFU1"/>
<dbReference type="SUPFAM" id="SSF57716">
    <property type="entry name" value="Glucocorticoid receptor-like (DNA-binding domain)"/>
    <property type="match status" value="1"/>
</dbReference>
<dbReference type="GO" id="GO:0001935">
    <property type="term" value="P:endothelial cell proliferation"/>
    <property type="evidence" value="ECO:0007669"/>
    <property type="project" value="UniProtKB-UniRule"/>
</dbReference>
<dbReference type="Proteomes" id="UP000694546">
    <property type="component" value="Chromosome 7"/>
</dbReference>
<evidence type="ECO:0000256" key="5">
    <source>
        <dbReference type="PROSITE-ProRule" id="PRU00309"/>
    </source>
</evidence>
<dbReference type="OMA" id="MIHELVM"/>
<keyword evidence="2 5" id="KW-0863">Zinc-finger</keyword>
<keyword evidence="4 5" id="KW-0238">DNA-binding</keyword>
<feature type="domain" description="THAP-type" evidence="7">
    <location>
        <begin position="11"/>
        <end position="91"/>
    </location>
</feature>
<comment type="subcellular location">
    <subcellularLocation>
        <location evidence="6">Nucleus</location>
        <location evidence="6">Nucleoplasm</location>
    </subcellularLocation>
</comment>
<evidence type="ECO:0000256" key="2">
    <source>
        <dbReference type="ARBA" id="ARBA00022771"/>
    </source>
</evidence>
<keyword evidence="6" id="KW-0175">Coiled coil</keyword>
<evidence type="ECO:0000256" key="1">
    <source>
        <dbReference type="ARBA" id="ARBA00022723"/>
    </source>
</evidence>
<name>A0A8C5FFU1_GADMO</name>
<organism evidence="8 9">
    <name type="scientific">Gadus morhua</name>
    <name type="common">Atlantic cod</name>
    <dbReference type="NCBI Taxonomy" id="8049"/>
    <lineage>
        <taxon>Eukaryota</taxon>
        <taxon>Metazoa</taxon>
        <taxon>Chordata</taxon>
        <taxon>Craniata</taxon>
        <taxon>Vertebrata</taxon>
        <taxon>Euteleostomi</taxon>
        <taxon>Actinopterygii</taxon>
        <taxon>Neopterygii</taxon>
        <taxon>Teleostei</taxon>
        <taxon>Neoteleostei</taxon>
        <taxon>Acanthomorphata</taxon>
        <taxon>Zeiogadaria</taxon>
        <taxon>Gadariae</taxon>
        <taxon>Gadiformes</taxon>
        <taxon>Gadoidei</taxon>
        <taxon>Gadidae</taxon>
        <taxon>Gadus</taxon>
    </lineage>
</organism>
<dbReference type="SMART" id="SM00692">
    <property type="entry name" value="DM3"/>
    <property type="match status" value="1"/>
</dbReference>
<protein>
    <recommendedName>
        <fullName evidence="6">THAP domain-containing protein 1</fullName>
    </recommendedName>
</protein>
<reference evidence="8" key="2">
    <citation type="submission" date="2025-09" db="UniProtKB">
        <authorList>
            <consortium name="Ensembl"/>
        </authorList>
    </citation>
    <scope>IDENTIFICATION</scope>
</reference>
<evidence type="ECO:0000256" key="4">
    <source>
        <dbReference type="ARBA" id="ARBA00023125"/>
    </source>
</evidence>
<dbReference type="InterPro" id="IPR038441">
    <property type="entry name" value="THAP_Znf_sf"/>
</dbReference>
<evidence type="ECO:0000313" key="9">
    <source>
        <dbReference type="Proteomes" id="UP000694546"/>
    </source>
</evidence>
<dbReference type="PROSITE" id="PS50950">
    <property type="entry name" value="ZF_THAP"/>
    <property type="match status" value="1"/>
</dbReference>
<dbReference type="InterPro" id="IPR026516">
    <property type="entry name" value="THAP1/10"/>
</dbReference>
<reference evidence="8" key="1">
    <citation type="submission" date="2025-08" db="UniProtKB">
        <authorList>
            <consortium name="Ensembl"/>
        </authorList>
    </citation>
    <scope>IDENTIFICATION</scope>
</reference>
<keyword evidence="1" id="KW-0479">Metal-binding</keyword>
<evidence type="ECO:0000256" key="6">
    <source>
        <dbReference type="RuleBase" id="RU369073"/>
    </source>
</evidence>
<dbReference type="PANTHER" id="PTHR46600:SF7">
    <property type="entry name" value="SI:DKEY-228B2.6-RELATED"/>
    <property type="match status" value="1"/>
</dbReference>